<dbReference type="InterPro" id="IPR013128">
    <property type="entry name" value="Peptidase_C1A"/>
</dbReference>
<dbReference type="PaxDb" id="4081-Solyc08g005180.1.1"/>
<evidence type="ECO:0000313" key="3">
    <source>
        <dbReference type="EnsemblPlants" id="Solyc08g005180.1.1"/>
    </source>
</evidence>
<dbReference type="Gramene" id="Solyc08g005180.1.1">
    <property type="protein sequence ID" value="Solyc08g005180.1.1"/>
    <property type="gene ID" value="Solyc08g005180.1"/>
</dbReference>
<name>K4CI09_SOLLC</name>
<dbReference type="EnsemblPlants" id="Solyc08g005180.1.1">
    <property type="protein sequence ID" value="Solyc08g005180.1.1"/>
    <property type="gene ID" value="Solyc08g005180.1"/>
</dbReference>
<dbReference type="InterPro" id="IPR038765">
    <property type="entry name" value="Papain-like_cys_pep_sf"/>
</dbReference>
<evidence type="ECO:0000259" key="2">
    <source>
        <dbReference type="SMART" id="SM00645"/>
    </source>
</evidence>
<dbReference type="SMART" id="SM00645">
    <property type="entry name" value="Pept_C1"/>
    <property type="match status" value="1"/>
</dbReference>
<dbReference type="GO" id="GO:0004197">
    <property type="term" value="F:cysteine-type endopeptidase activity"/>
    <property type="evidence" value="ECO:0000318"/>
    <property type="project" value="GO_Central"/>
</dbReference>
<dbReference type="eggNOG" id="KOG1543">
    <property type="taxonomic scope" value="Eukaryota"/>
</dbReference>
<dbReference type="STRING" id="4081.K4CI09"/>
<accession>K4CI09</accession>
<evidence type="ECO:0000313" key="4">
    <source>
        <dbReference type="Proteomes" id="UP000004994"/>
    </source>
</evidence>
<dbReference type="Gene3D" id="3.90.70.10">
    <property type="entry name" value="Cysteine proteinases"/>
    <property type="match status" value="1"/>
</dbReference>
<dbReference type="GO" id="GO:0005764">
    <property type="term" value="C:lysosome"/>
    <property type="evidence" value="ECO:0000318"/>
    <property type="project" value="GO_Central"/>
</dbReference>
<dbReference type="GO" id="GO:0051603">
    <property type="term" value="P:proteolysis involved in protein catabolic process"/>
    <property type="evidence" value="ECO:0000318"/>
    <property type="project" value="GO_Central"/>
</dbReference>
<dbReference type="Proteomes" id="UP000004994">
    <property type="component" value="Chromosome 8"/>
</dbReference>
<protein>
    <recommendedName>
        <fullName evidence="2">Peptidase C1A papain C-terminal domain-containing protein</fullName>
    </recommendedName>
</protein>
<feature type="domain" description="Peptidase C1A papain C-terminal" evidence="2">
    <location>
        <begin position="12"/>
        <end position="252"/>
    </location>
</feature>
<dbReference type="Pfam" id="PF00112">
    <property type="entry name" value="Peptidase_C1"/>
    <property type="match status" value="1"/>
</dbReference>
<keyword evidence="4" id="KW-1185">Reference proteome</keyword>
<evidence type="ECO:0000256" key="1">
    <source>
        <dbReference type="ARBA" id="ARBA00008455"/>
    </source>
</evidence>
<reference evidence="3" key="1">
    <citation type="journal article" date="2012" name="Nature">
        <title>The tomato genome sequence provides insights into fleshy fruit evolution.</title>
        <authorList>
            <consortium name="Tomato Genome Consortium"/>
        </authorList>
    </citation>
    <scope>NUCLEOTIDE SEQUENCE [LARGE SCALE GENOMIC DNA]</scope>
    <source>
        <strain evidence="3">cv. Heinz 1706</strain>
    </source>
</reference>
<dbReference type="SUPFAM" id="SSF54001">
    <property type="entry name" value="Cysteine proteinases"/>
    <property type="match status" value="1"/>
</dbReference>
<sequence>MAGDFGFSLRNEPTQILLPYIHNNRNGMHICYAYSTTEAVSALFAVDYNSTPVELSTQQIADQMPRSFNYAQQGRKRNATLGCYFGSHVDALYYARNFGLYEATTYPKRNTSWDINFPDPLPNEVKYKIGEVVRVRTENIAAKWQRVGFEDLVTDEQINQVLRHQPMVGAIRVPWISKERYIDEATVENPTDVEDGAAVRIHSEAHSVLITGWGIKNGVEYYEVKNHWGDEWGDHGYAKVRRDLVYRLAYPRGIVQLGNVVKKKKK</sequence>
<dbReference type="HOGENOM" id="CLU_1020870_0_0_1"/>
<dbReference type="InterPro" id="IPR000668">
    <property type="entry name" value="Peptidase_C1A_C"/>
</dbReference>
<dbReference type="AlphaFoldDB" id="K4CI09"/>
<dbReference type="OMA" id="GWGIKNG"/>
<reference evidence="3" key="2">
    <citation type="submission" date="2015-06" db="UniProtKB">
        <authorList>
            <consortium name="EnsemblPlants"/>
        </authorList>
    </citation>
    <scope>IDENTIFICATION</scope>
    <source>
        <strain evidence="3">cv. Heinz 1706</strain>
    </source>
</reference>
<comment type="similarity">
    <text evidence="1">Belongs to the peptidase C1 family.</text>
</comment>
<proteinExistence type="inferred from homology"/>
<organism evidence="3">
    <name type="scientific">Solanum lycopersicum</name>
    <name type="common">Tomato</name>
    <name type="synonym">Lycopersicon esculentum</name>
    <dbReference type="NCBI Taxonomy" id="4081"/>
    <lineage>
        <taxon>Eukaryota</taxon>
        <taxon>Viridiplantae</taxon>
        <taxon>Streptophyta</taxon>
        <taxon>Embryophyta</taxon>
        <taxon>Tracheophyta</taxon>
        <taxon>Spermatophyta</taxon>
        <taxon>Magnoliopsida</taxon>
        <taxon>eudicotyledons</taxon>
        <taxon>Gunneridae</taxon>
        <taxon>Pentapetalae</taxon>
        <taxon>asterids</taxon>
        <taxon>lamiids</taxon>
        <taxon>Solanales</taxon>
        <taxon>Solanaceae</taxon>
        <taxon>Solanoideae</taxon>
        <taxon>Solaneae</taxon>
        <taxon>Solanum</taxon>
        <taxon>Solanum subgen. Lycopersicon</taxon>
    </lineage>
</organism>
<dbReference type="GO" id="GO:0005615">
    <property type="term" value="C:extracellular space"/>
    <property type="evidence" value="ECO:0000318"/>
    <property type="project" value="GO_Central"/>
</dbReference>
<dbReference type="PhylomeDB" id="K4CI09"/>
<dbReference type="InParanoid" id="K4CI09"/>
<dbReference type="PANTHER" id="PTHR12411">
    <property type="entry name" value="CYSTEINE PROTEASE FAMILY C1-RELATED"/>
    <property type="match status" value="1"/>
</dbReference>